<dbReference type="GO" id="GO:0015074">
    <property type="term" value="P:DNA integration"/>
    <property type="evidence" value="ECO:0007669"/>
    <property type="project" value="InterPro"/>
</dbReference>
<dbReference type="AlphaFoldDB" id="A0A450TR55"/>
<gene>
    <name evidence="3" type="ORF">BECKDK2373B_GA0170837_12911</name>
</gene>
<evidence type="ECO:0000259" key="2">
    <source>
        <dbReference type="PROSITE" id="PS50994"/>
    </source>
</evidence>
<feature type="region of interest" description="Disordered" evidence="1">
    <location>
        <begin position="172"/>
        <end position="191"/>
    </location>
</feature>
<sequence>MNDTNVKTIDQVRAFLAGTSAVEFSISAKGECYKWIEQVLIRLNYPSRSKTDKGLLLDLIEKVSGYSRIQSKRLVKQYLQTGRLARRQCTTHKGFARKYTRQDIHLLARTDELHGRLSGPATKKLCERAWKVFNQAEYERLAGISVPHLYNVRRSQTYRNVRTYFEKTRAKASSIGERRKPKPQGKPGYLRVDTVHQGDLDGVKGVYYINAVDEVTQFEVICSLEKISESYLIPVLEALLEHFPFVIRSFHTDNGSEYINRQVAKLLDKMLAEMTKSRSRHTNDNALAESKNGSIVRKHLGYGHIPQKWAPLVNEFLLKHLNPYVNYHRPCFFAEVKIDAKGKQRKRYPYKNMMTPYEKLRSLPGAENYLKPECSFQLLDKIAKGITDNQAAEQMNAAKSKLFQTITERTG</sequence>
<dbReference type="PROSITE" id="PS50994">
    <property type="entry name" value="INTEGRASE"/>
    <property type="match status" value="1"/>
</dbReference>
<dbReference type="SUPFAM" id="SSF53098">
    <property type="entry name" value="Ribonuclease H-like"/>
    <property type="match status" value="1"/>
</dbReference>
<evidence type="ECO:0000313" key="3">
    <source>
        <dbReference type="EMBL" id="VFJ70628.1"/>
    </source>
</evidence>
<name>A0A450TR55_9GAMM</name>
<organism evidence="3">
    <name type="scientific">Candidatus Kentrum sp. DK</name>
    <dbReference type="NCBI Taxonomy" id="2126562"/>
    <lineage>
        <taxon>Bacteria</taxon>
        <taxon>Pseudomonadati</taxon>
        <taxon>Pseudomonadota</taxon>
        <taxon>Gammaproteobacteria</taxon>
        <taxon>Candidatus Kentrum</taxon>
    </lineage>
</organism>
<dbReference type="GO" id="GO:0003676">
    <property type="term" value="F:nucleic acid binding"/>
    <property type="evidence" value="ECO:0007669"/>
    <property type="project" value="InterPro"/>
</dbReference>
<evidence type="ECO:0000256" key="1">
    <source>
        <dbReference type="SAM" id="MobiDB-lite"/>
    </source>
</evidence>
<accession>A0A450TR55</accession>
<dbReference type="InterPro" id="IPR012337">
    <property type="entry name" value="RNaseH-like_sf"/>
</dbReference>
<feature type="domain" description="Integrase catalytic" evidence="2">
    <location>
        <begin position="179"/>
        <end position="364"/>
    </location>
</feature>
<proteinExistence type="predicted"/>
<dbReference type="InterPro" id="IPR036397">
    <property type="entry name" value="RNaseH_sf"/>
</dbReference>
<dbReference type="Gene3D" id="3.30.420.10">
    <property type="entry name" value="Ribonuclease H-like superfamily/Ribonuclease H"/>
    <property type="match status" value="1"/>
</dbReference>
<protein>
    <submittedName>
        <fullName evidence="3">Integrase core domain-containing protein</fullName>
    </submittedName>
</protein>
<dbReference type="EMBL" id="CAADEX010000291">
    <property type="protein sequence ID" value="VFJ70628.1"/>
    <property type="molecule type" value="Genomic_DNA"/>
</dbReference>
<dbReference type="InterPro" id="IPR001584">
    <property type="entry name" value="Integrase_cat-core"/>
</dbReference>
<reference evidence="3" key="1">
    <citation type="submission" date="2019-02" db="EMBL/GenBank/DDBJ databases">
        <authorList>
            <person name="Gruber-Vodicka R. H."/>
            <person name="Seah K. B. B."/>
        </authorList>
    </citation>
    <scope>NUCLEOTIDE SEQUENCE</scope>
    <source>
        <strain evidence="3">BECK_DK47</strain>
    </source>
</reference>